<accession>A0A5C8KA84</accession>
<organism evidence="4 5">
    <name type="scientific">Pontibacter qinzhouensis</name>
    <dbReference type="NCBI Taxonomy" id="2603253"/>
    <lineage>
        <taxon>Bacteria</taxon>
        <taxon>Pseudomonadati</taxon>
        <taxon>Bacteroidota</taxon>
        <taxon>Cytophagia</taxon>
        <taxon>Cytophagales</taxon>
        <taxon>Hymenobacteraceae</taxon>
        <taxon>Pontibacter</taxon>
    </lineage>
</organism>
<name>A0A5C8KA84_9BACT</name>
<proteinExistence type="predicted"/>
<dbReference type="EMBL" id="VRTY01000020">
    <property type="protein sequence ID" value="TXK49028.1"/>
    <property type="molecule type" value="Genomic_DNA"/>
</dbReference>
<dbReference type="CDD" id="cd04301">
    <property type="entry name" value="NAT_SF"/>
    <property type="match status" value="1"/>
</dbReference>
<protein>
    <submittedName>
        <fullName evidence="4">N-acetyltransferase</fullName>
    </submittedName>
</protein>
<gene>
    <name evidence="4" type="ORF">FVR03_07320</name>
</gene>
<dbReference type="AlphaFoldDB" id="A0A5C8KA84"/>
<sequence length="157" mass="17310">MQPAHYPEVKEIYLQGIATNQATFETTAPDWEEWDAKHLAACRLVALQAGSVVGWAALTPVSGRCVYSGVAEVSVYVHAAHKGQGLGKTLLSRLVELSEAEGFWTLQAGIFEDNVASIKLHERTGFRVVGVRERLGQLHGQWRNVCLLERRSQKVGV</sequence>
<evidence type="ECO:0000256" key="1">
    <source>
        <dbReference type="ARBA" id="ARBA00022679"/>
    </source>
</evidence>
<dbReference type="InterPro" id="IPR000182">
    <property type="entry name" value="GNAT_dom"/>
</dbReference>
<reference evidence="4 5" key="1">
    <citation type="submission" date="2019-08" db="EMBL/GenBank/DDBJ databases">
        <authorList>
            <person name="Shi S."/>
        </authorList>
    </citation>
    <scope>NUCLEOTIDE SEQUENCE [LARGE SCALE GENOMIC DNA]</scope>
    <source>
        <strain evidence="4 5">GY10130</strain>
    </source>
</reference>
<keyword evidence="1 4" id="KW-0808">Transferase</keyword>
<comment type="caution">
    <text evidence="4">The sequence shown here is derived from an EMBL/GenBank/DDBJ whole genome shotgun (WGS) entry which is preliminary data.</text>
</comment>
<evidence type="ECO:0000313" key="5">
    <source>
        <dbReference type="Proteomes" id="UP000321926"/>
    </source>
</evidence>
<evidence type="ECO:0000259" key="3">
    <source>
        <dbReference type="PROSITE" id="PS51186"/>
    </source>
</evidence>
<dbReference type="PANTHER" id="PTHR43072:SF23">
    <property type="entry name" value="UPF0039 PROTEIN C11D3.02C"/>
    <property type="match status" value="1"/>
</dbReference>
<dbReference type="PROSITE" id="PS51186">
    <property type="entry name" value="GNAT"/>
    <property type="match status" value="1"/>
</dbReference>
<keyword evidence="5" id="KW-1185">Reference proteome</keyword>
<dbReference type="Proteomes" id="UP000321926">
    <property type="component" value="Unassembled WGS sequence"/>
</dbReference>
<dbReference type="GO" id="GO:0016747">
    <property type="term" value="F:acyltransferase activity, transferring groups other than amino-acyl groups"/>
    <property type="evidence" value="ECO:0007669"/>
    <property type="project" value="InterPro"/>
</dbReference>
<dbReference type="SUPFAM" id="SSF55729">
    <property type="entry name" value="Acyl-CoA N-acyltransferases (Nat)"/>
    <property type="match status" value="1"/>
</dbReference>
<evidence type="ECO:0000313" key="4">
    <source>
        <dbReference type="EMBL" id="TXK49028.1"/>
    </source>
</evidence>
<dbReference type="Pfam" id="PF00583">
    <property type="entry name" value="Acetyltransf_1"/>
    <property type="match status" value="1"/>
</dbReference>
<keyword evidence="2" id="KW-0012">Acyltransferase</keyword>
<dbReference type="InterPro" id="IPR016181">
    <property type="entry name" value="Acyl_CoA_acyltransferase"/>
</dbReference>
<evidence type="ECO:0000256" key="2">
    <source>
        <dbReference type="ARBA" id="ARBA00023315"/>
    </source>
</evidence>
<feature type="domain" description="N-acetyltransferase" evidence="3">
    <location>
        <begin position="1"/>
        <end position="149"/>
    </location>
</feature>
<dbReference type="PANTHER" id="PTHR43072">
    <property type="entry name" value="N-ACETYLTRANSFERASE"/>
    <property type="match status" value="1"/>
</dbReference>
<dbReference type="OrthoDB" id="9799096at2"/>
<dbReference type="Gene3D" id="3.40.630.30">
    <property type="match status" value="1"/>
</dbReference>